<organism evidence="1 2">
    <name type="scientific">Paracoccus angustae</name>
    <dbReference type="NCBI Taxonomy" id="1671480"/>
    <lineage>
        <taxon>Bacteria</taxon>
        <taxon>Pseudomonadati</taxon>
        <taxon>Pseudomonadota</taxon>
        <taxon>Alphaproteobacteria</taxon>
        <taxon>Rhodobacterales</taxon>
        <taxon>Paracoccaceae</taxon>
        <taxon>Paracoccus</taxon>
    </lineage>
</organism>
<gene>
    <name evidence="1" type="ORF">ACFOM8_02250</name>
</gene>
<keyword evidence="2" id="KW-1185">Reference proteome</keyword>
<name>A0ABV7U091_9RHOB</name>
<protein>
    <submittedName>
        <fullName evidence="1">Uncharacterized protein</fullName>
    </submittedName>
</protein>
<accession>A0ABV7U091</accession>
<reference evidence="2" key="1">
    <citation type="journal article" date="2019" name="Int. J. Syst. Evol. Microbiol.">
        <title>The Global Catalogue of Microorganisms (GCM) 10K type strain sequencing project: providing services to taxonomists for standard genome sequencing and annotation.</title>
        <authorList>
            <consortium name="The Broad Institute Genomics Platform"/>
            <consortium name="The Broad Institute Genome Sequencing Center for Infectious Disease"/>
            <person name="Wu L."/>
            <person name="Ma J."/>
        </authorList>
    </citation>
    <scope>NUCLEOTIDE SEQUENCE [LARGE SCALE GENOMIC DNA]</scope>
    <source>
        <strain evidence="2">KCTC 42473</strain>
    </source>
</reference>
<dbReference type="EMBL" id="JBHRXY010000001">
    <property type="protein sequence ID" value="MFC3628262.1"/>
    <property type="molecule type" value="Genomic_DNA"/>
</dbReference>
<proteinExistence type="predicted"/>
<dbReference type="RefSeq" id="WP_377758907.1">
    <property type="nucleotide sequence ID" value="NZ_JBHRXY010000001.1"/>
</dbReference>
<sequence length="72" mass="7409">MSVTTIPTLGFARGAIVRARGGGPNMLAVRGLDDRTVVVVCESDEGGSLRLRDPETSTLEQVLPATTPTGAA</sequence>
<evidence type="ECO:0000313" key="2">
    <source>
        <dbReference type="Proteomes" id="UP001595539"/>
    </source>
</evidence>
<evidence type="ECO:0000313" key="1">
    <source>
        <dbReference type="EMBL" id="MFC3628262.1"/>
    </source>
</evidence>
<comment type="caution">
    <text evidence="1">The sequence shown here is derived from an EMBL/GenBank/DDBJ whole genome shotgun (WGS) entry which is preliminary data.</text>
</comment>
<dbReference type="Proteomes" id="UP001595539">
    <property type="component" value="Unassembled WGS sequence"/>
</dbReference>